<name>A0A4D7B1T9_9HYPH</name>
<keyword evidence="4" id="KW-0249">Electron transport</keyword>
<dbReference type="SUPFAM" id="SSF46626">
    <property type="entry name" value="Cytochrome c"/>
    <property type="match status" value="1"/>
</dbReference>
<dbReference type="PRINTS" id="PR00604">
    <property type="entry name" value="CYTCHRMECIAB"/>
</dbReference>
<evidence type="ECO:0000256" key="6">
    <source>
        <dbReference type="PROSITE-ProRule" id="PRU00433"/>
    </source>
</evidence>
<dbReference type="Proteomes" id="UP000298781">
    <property type="component" value="Chromosome"/>
</dbReference>
<gene>
    <name evidence="8" type="ORF">E8M01_27790</name>
</gene>
<dbReference type="OrthoDB" id="9805828at2"/>
<dbReference type="GO" id="GO:0046872">
    <property type="term" value="F:metal ion binding"/>
    <property type="evidence" value="ECO:0007669"/>
    <property type="project" value="UniProtKB-KW"/>
</dbReference>
<dbReference type="InterPro" id="IPR036909">
    <property type="entry name" value="Cyt_c-like_dom_sf"/>
</dbReference>
<keyword evidence="5 6" id="KW-0408">Iron</keyword>
<evidence type="ECO:0000259" key="7">
    <source>
        <dbReference type="PROSITE" id="PS51007"/>
    </source>
</evidence>
<evidence type="ECO:0000256" key="4">
    <source>
        <dbReference type="ARBA" id="ARBA00022982"/>
    </source>
</evidence>
<feature type="domain" description="Cytochrome c" evidence="7">
    <location>
        <begin position="29"/>
        <end position="132"/>
    </location>
</feature>
<keyword evidence="1" id="KW-0813">Transport</keyword>
<protein>
    <submittedName>
        <fullName evidence="8">C-type cytochrome</fullName>
    </submittedName>
</protein>
<dbReference type="InterPro" id="IPR002327">
    <property type="entry name" value="Cyt_c_1A/1B"/>
</dbReference>
<evidence type="ECO:0000256" key="1">
    <source>
        <dbReference type="ARBA" id="ARBA00022448"/>
    </source>
</evidence>
<evidence type="ECO:0000256" key="5">
    <source>
        <dbReference type="ARBA" id="ARBA00023004"/>
    </source>
</evidence>
<dbReference type="PROSITE" id="PS51007">
    <property type="entry name" value="CYTC"/>
    <property type="match status" value="1"/>
</dbReference>
<dbReference type="GO" id="GO:0009055">
    <property type="term" value="F:electron transfer activity"/>
    <property type="evidence" value="ECO:0007669"/>
    <property type="project" value="InterPro"/>
</dbReference>
<evidence type="ECO:0000313" key="9">
    <source>
        <dbReference type="Proteomes" id="UP000298781"/>
    </source>
</evidence>
<proteinExistence type="predicted"/>
<accession>A0A4D7B1T9</accession>
<sequence length="133" mass="14216">MPRSGPARMSCTGYGLLLAFGLAHPAWSDDMARGRALFETCTACHSRAPEQVGMAGPNLASLNGRLVGSDRDFDYSPALRSARAQGAVWDGPRLAAFLADPEEMFPGLWMSSPGVRSVEDRTALAAYLMSPEP</sequence>
<dbReference type="Gene3D" id="1.10.760.10">
    <property type="entry name" value="Cytochrome c-like domain"/>
    <property type="match status" value="1"/>
</dbReference>
<dbReference type="Pfam" id="PF00034">
    <property type="entry name" value="Cytochrom_C"/>
    <property type="match status" value="1"/>
</dbReference>
<keyword evidence="3 6" id="KW-0479">Metal-binding</keyword>
<evidence type="ECO:0000313" key="8">
    <source>
        <dbReference type="EMBL" id="QCI67689.1"/>
    </source>
</evidence>
<dbReference type="EMBL" id="CP039690">
    <property type="protein sequence ID" value="QCI67689.1"/>
    <property type="molecule type" value="Genomic_DNA"/>
</dbReference>
<keyword evidence="9" id="KW-1185">Reference proteome</keyword>
<reference evidence="8 9" key="1">
    <citation type="submission" date="2019-04" db="EMBL/GenBank/DDBJ databases">
        <title>Phreatobacter aquaticus sp. nov.</title>
        <authorList>
            <person name="Choi A."/>
        </authorList>
    </citation>
    <scope>NUCLEOTIDE SEQUENCE [LARGE SCALE GENOMIC DNA]</scope>
    <source>
        <strain evidence="8 9">KCTC 52518</strain>
    </source>
</reference>
<dbReference type="KEGG" id="pstg:E8M01_27790"/>
<organism evidence="8 9">
    <name type="scientific">Phreatobacter stygius</name>
    <dbReference type="NCBI Taxonomy" id="1940610"/>
    <lineage>
        <taxon>Bacteria</taxon>
        <taxon>Pseudomonadati</taxon>
        <taxon>Pseudomonadota</taxon>
        <taxon>Alphaproteobacteria</taxon>
        <taxon>Hyphomicrobiales</taxon>
        <taxon>Phreatobacteraceae</taxon>
        <taxon>Phreatobacter</taxon>
    </lineage>
</organism>
<evidence type="ECO:0000256" key="3">
    <source>
        <dbReference type="ARBA" id="ARBA00022723"/>
    </source>
</evidence>
<evidence type="ECO:0000256" key="2">
    <source>
        <dbReference type="ARBA" id="ARBA00022617"/>
    </source>
</evidence>
<dbReference type="AlphaFoldDB" id="A0A4D7B1T9"/>
<keyword evidence="2 6" id="KW-0349">Heme</keyword>
<dbReference type="GO" id="GO:0020037">
    <property type="term" value="F:heme binding"/>
    <property type="evidence" value="ECO:0007669"/>
    <property type="project" value="InterPro"/>
</dbReference>
<dbReference type="InterPro" id="IPR009056">
    <property type="entry name" value="Cyt_c-like_dom"/>
</dbReference>
<dbReference type="PANTHER" id="PTHR11961">
    <property type="entry name" value="CYTOCHROME C"/>
    <property type="match status" value="1"/>
</dbReference>